<name>A0ABS2RL56_9ACTN</name>
<sequence>MELRAADPAGTALLVVSADTALLERILAVTASAGLEPAVLADPATVRPLWSGASIVIVGVDLAEQLAGLVLPPRLQVYLVADDERRDDACSWSAPLGAAVVALPAGVGLLAAAVTGAGGHRGGGRVLGVVGGCGGVGASTLAAGLAVVAADRGLKTLLVDADPLSGGLDLLLGAERVEGWRWPRLVSARGSLGDLAGQLPRSAGVDVLSAARGEPTTGLPAAAIRAVLTSALRSHDLVIVDLSRDLPPVAREALLHAHCTLLLAAADLRGAAAARQVRLQLVETAADLRLVVRSSQPLALDSRLVSSGLGLPLLATVADDPTLRGGVERADPPGRVSRGPLARACRKILDGVNAAEAA</sequence>
<feature type="domain" description="CobQ/CobB/MinD/ParA nucleotide binding" evidence="1">
    <location>
        <begin position="129"/>
        <end position="163"/>
    </location>
</feature>
<dbReference type="EMBL" id="JAFBCF010000001">
    <property type="protein sequence ID" value="MBM7799222.1"/>
    <property type="molecule type" value="Genomic_DNA"/>
</dbReference>
<dbReference type="Gene3D" id="3.40.50.300">
    <property type="entry name" value="P-loop containing nucleotide triphosphate hydrolases"/>
    <property type="match status" value="1"/>
</dbReference>
<dbReference type="SUPFAM" id="SSF52540">
    <property type="entry name" value="P-loop containing nucleoside triphosphate hydrolases"/>
    <property type="match status" value="1"/>
</dbReference>
<feature type="domain" description="Rv3660c-like CheY-like N-terminal" evidence="2">
    <location>
        <begin position="17"/>
        <end position="119"/>
    </location>
</feature>
<dbReference type="InterPro" id="IPR022521">
    <property type="entry name" value="Rv3660c"/>
</dbReference>
<evidence type="ECO:0000259" key="1">
    <source>
        <dbReference type="Pfam" id="PF01656"/>
    </source>
</evidence>
<evidence type="ECO:0000313" key="3">
    <source>
        <dbReference type="EMBL" id="MBM7799222.1"/>
    </source>
</evidence>
<dbReference type="InterPro" id="IPR027417">
    <property type="entry name" value="P-loop_NTPase"/>
</dbReference>
<dbReference type="NCBIfam" id="TIGR03815">
    <property type="entry name" value="CpaE_hom_Actino"/>
    <property type="match status" value="1"/>
</dbReference>
<protein>
    <submittedName>
        <fullName evidence="3">Secretion/DNA translocation related CpaE-like protein</fullName>
    </submittedName>
</protein>
<dbReference type="InterPro" id="IPR059050">
    <property type="entry name" value="Rv3660c_N"/>
</dbReference>
<dbReference type="Pfam" id="PF01656">
    <property type="entry name" value="CbiA"/>
    <property type="match status" value="1"/>
</dbReference>
<dbReference type="Proteomes" id="UP000704762">
    <property type="component" value="Unassembled WGS sequence"/>
</dbReference>
<dbReference type="RefSeq" id="WP_204917830.1">
    <property type="nucleotide sequence ID" value="NZ_BAAAQP010000001.1"/>
</dbReference>
<dbReference type="InterPro" id="IPR002586">
    <property type="entry name" value="CobQ/CobB/MinD/ParA_Nub-bd_dom"/>
</dbReference>
<comment type="caution">
    <text evidence="3">The sequence shown here is derived from an EMBL/GenBank/DDBJ whole genome shotgun (WGS) entry which is preliminary data.</text>
</comment>
<keyword evidence="4" id="KW-1185">Reference proteome</keyword>
<evidence type="ECO:0000313" key="4">
    <source>
        <dbReference type="Proteomes" id="UP000704762"/>
    </source>
</evidence>
<dbReference type="InterPro" id="IPR050625">
    <property type="entry name" value="ParA/MinD_ATPase"/>
</dbReference>
<accession>A0ABS2RL56</accession>
<gene>
    <name evidence="3" type="ORF">JOE57_002143</name>
</gene>
<evidence type="ECO:0000259" key="2">
    <source>
        <dbReference type="Pfam" id="PF26563"/>
    </source>
</evidence>
<organism evidence="3 4">
    <name type="scientific">Microlunatus panaciterrae</name>
    <dbReference type="NCBI Taxonomy" id="400768"/>
    <lineage>
        <taxon>Bacteria</taxon>
        <taxon>Bacillati</taxon>
        <taxon>Actinomycetota</taxon>
        <taxon>Actinomycetes</taxon>
        <taxon>Propionibacteriales</taxon>
        <taxon>Propionibacteriaceae</taxon>
        <taxon>Microlunatus</taxon>
    </lineage>
</organism>
<dbReference type="PANTHER" id="PTHR43384">
    <property type="entry name" value="SEPTUM SITE-DETERMINING PROTEIN MIND HOMOLOG, CHLOROPLASTIC-RELATED"/>
    <property type="match status" value="1"/>
</dbReference>
<proteinExistence type="predicted"/>
<dbReference type="PANTHER" id="PTHR43384:SF11">
    <property type="entry name" value="SEPTUM SITE DETERMINING PROTEIN"/>
    <property type="match status" value="1"/>
</dbReference>
<reference evidence="3 4" key="1">
    <citation type="submission" date="2021-01" db="EMBL/GenBank/DDBJ databases">
        <title>Sequencing the genomes of 1000 actinobacteria strains.</title>
        <authorList>
            <person name="Klenk H.-P."/>
        </authorList>
    </citation>
    <scope>NUCLEOTIDE SEQUENCE [LARGE SCALE GENOMIC DNA]</scope>
    <source>
        <strain evidence="3 4">DSM 18662</strain>
    </source>
</reference>
<dbReference type="Pfam" id="PF26563">
    <property type="entry name" value="Rv3660c_N"/>
    <property type="match status" value="1"/>
</dbReference>